<dbReference type="SUPFAM" id="SSF103473">
    <property type="entry name" value="MFS general substrate transporter"/>
    <property type="match status" value="2"/>
</dbReference>
<accession>A0A318JBI0</accession>
<feature type="transmembrane region" description="Helical" evidence="7">
    <location>
        <begin position="330"/>
        <end position="347"/>
    </location>
</feature>
<feature type="transmembrane region" description="Helical" evidence="7">
    <location>
        <begin position="135"/>
        <end position="157"/>
    </location>
</feature>
<dbReference type="RefSeq" id="WP_110254877.1">
    <property type="nucleotide sequence ID" value="NZ_QJKB01000002.1"/>
</dbReference>
<keyword evidence="2" id="KW-0813">Transport</keyword>
<evidence type="ECO:0000256" key="5">
    <source>
        <dbReference type="ARBA" id="ARBA00022989"/>
    </source>
</evidence>
<dbReference type="InterPro" id="IPR004638">
    <property type="entry name" value="EmrB-like"/>
</dbReference>
<evidence type="ECO:0000256" key="2">
    <source>
        <dbReference type="ARBA" id="ARBA00022448"/>
    </source>
</evidence>
<name>A0A318JBI0_9BURK</name>
<evidence type="ECO:0000256" key="3">
    <source>
        <dbReference type="ARBA" id="ARBA00022475"/>
    </source>
</evidence>
<feature type="transmembrane region" description="Helical" evidence="7">
    <location>
        <begin position="163"/>
        <end position="184"/>
    </location>
</feature>
<protein>
    <submittedName>
        <fullName evidence="9">EmrB/QacA subfamily drug resistance transporter</fullName>
    </submittedName>
</protein>
<dbReference type="Gene3D" id="1.20.1250.20">
    <property type="entry name" value="MFS general substrate transporter like domains"/>
    <property type="match status" value="1"/>
</dbReference>
<keyword evidence="3" id="KW-1003">Cell membrane</keyword>
<keyword evidence="5 7" id="KW-1133">Transmembrane helix</keyword>
<evidence type="ECO:0000313" key="10">
    <source>
        <dbReference type="Proteomes" id="UP000247792"/>
    </source>
</evidence>
<dbReference type="PROSITE" id="PS00216">
    <property type="entry name" value="SUGAR_TRANSPORT_1"/>
    <property type="match status" value="1"/>
</dbReference>
<dbReference type="CDD" id="cd17321">
    <property type="entry name" value="MFS_MMR_MDR_like"/>
    <property type="match status" value="1"/>
</dbReference>
<feature type="transmembrane region" description="Helical" evidence="7">
    <location>
        <begin position="266"/>
        <end position="295"/>
    </location>
</feature>
<evidence type="ECO:0000256" key="4">
    <source>
        <dbReference type="ARBA" id="ARBA00022692"/>
    </source>
</evidence>
<dbReference type="EMBL" id="QJKB01000002">
    <property type="protein sequence ID" value="PXX45448.1"/>
    <property type="molecule type" value="Genomic_DNA"/>
</dbReference>
<organism evidence="9 10">
    <name type="scientific">Undibacterium pigrum</name>
    <dbReference type="NCBI Taxonomy" id="401470"/>
    <lineage>
        <taxon>Bacteria</taxon>
        <taxon>Pseudomonadati</taxon>
        <taxon>Pseudomonadota</taxon>
        <taxon>Betaproteobacteria</taxon>
        <taxon>Burkholderiales</taxon>
        <taxon>Oxalobacteraceae</taxon>
        <taxon>Undibacterium</taxon>
    </lineage>
</organism>
<gene>
    <name evidence="9" type="ORF">DFR42_102676</name>
</gene>
<dbReference type="NCBIfam" id="TIGR00711">
    <property type="entry name" value="efflux_EmrB"/>
    <property type="match status" value="1"/>
</dbReference>
<evidence type="ECO:0000256" key="1">
    <source>
        <dbReference type="ARBA" id="ARBA00004651"/>
    </source>
</evidence>
<dbReference type="GO" id="GO:0005886">
    <property type="term" value="C:plasma membrane"/>
    <property type="evidence" value="ECO:0007669"/>
    <property type="project" value="UniProtKB-SubCell"/>
</dbReference>
<feature type="transmembrane region" description="Helical" evidence="7">
    <location>
        <begin position="46"/>
        <end position="64"/>
    </location>
</feature>
<sequence length="465" mass="49133">MKNLSPWPTFALASVAVFLVSLDATIGFAVFPALRHAFPDVSPSELSWVLNAYTIVYAALLVPAGRLADLLGRKRLFIIGVGVFTLASGLCGVANSTGMLIFFRVLQAVGAALLTPTSLALVLQAFPIEKRAIAVSLWGAVAALAAAVGPSAGALIIESINWQWAFLINVPIGIIAMIRAALSLSESRNLETGHRFDWPGVFLLIAGSGLLILGIVQSDSWGWLAPSTLATISAGVAILLVFIFWAKGKPHAAVDLSLFEDRNYRFVNAATLVFGAAFTAMFLSFFLFMTAIWHYGLTKAGFGITPGPLMVMPVAIISGRYVARFGHKPLLVAGGLIYALSGLWFYLNTSLTADYLTVWPPGMLLSGIGVGLVLPSLSGAAVARLPAKRFGVGSAVNQAVRQFGSALGVAFTVTILGGQVQNLQQFRYVYLFLIAGGVLTALLSMFIRTQPVSIQEAGGKVATAA</sequence>
<comment type="caution">
    <text evidence="9">The sequence shown here is derived from an EMBL/GenBank/DDBJ whole genome shotgun (WGS) entry which is preliminary data.</text>
</comment>
<dbReference type="InterPro" id="IPR020846">
    <property type="entry name" value="MFS_dom"/>
</dbReference>
<reference evidence="9 10" key="1">
    <citation type="submission" date="2018-05" db="EMBL/GenBank/DDBJ databases">
        <title>Genomic Encyclopedia of Type Strains, Phase IV (KMG-IV): sequencing the most valuable type-strain genomes for metagenomic binning, comparative biology and taxonomic classification.</title>
        <authorList>
            <person name="Goeker M."/>
        </authorList>
    </citation>
    <scope>NUCLEOTIDE SEQUENCE [LARGE SCALE GENOMIC DNA]</scope>
    <source>
        <strain evidence="9 10">DSM 19792</strain>
    </source>
</reference>
<feature type="transmembrane region" description="Helical" evidence="7">
    <location>
        <begin position="101"/>
        <end position="123"/>
    </location>
</feature>
<comment type="subcellular location">
    <subcellularLocation>
        <location evidence="1">Cell membrane</location>
        <topology evidence="1">Multi-pass membrane protein</topology>
    </subcellularLocation>
</comment>
<keyword evidence="6 7" id="KW-0472">Membrane</keyword>
<dbReference type="PROSITE" id="PS50850">
    <property type="entry name" value="MFS"/>
    <property type="match status" value="1"/>
</dbReference>
<dbReference type="PANTHER" id="PTHR42718:SF48">
    <property type="entry name" value="CONSERVED TWO-DOMAIN MEMBRANE PROTEIN-RELATED"/>
    <property type="match status" value="1"/>
</dbReference>
<dbReference type="Proteomes" id="UP000247792">
    <property type="component" value="Unassembled WGS sequence"/>
</dbReference>
<feature type="transmembrane region" description="Helical" evidence="7">
    <location>
        <begin position="196"/>
        <end position="217"/>
    </location>
</feature>
<dbReference type="PANTHER" id="PTHR42718">
    <property type="entry name" value="MAJOR FACILITATOR SUPERFAMILY MULTIDRUG TRANSPORTER MFSC"/>
    <property type="match status" value="1"/>
</dbReference>
<proteinExistence type="predicted"/>
<evidence type="ECO:0000259" key="8">
    <source>
        <dbReference type="PROSITE" id="PS50850"/>
    </source>
</evidence>
<feature type="transmembrane region" description="Helical" evidence="7">
    <location>
        <begin position="76"/>
        <end position="95"/>
    </location>
</feature>
<dbReference type="InterPro" id="IPR011701">
    <property type="entry name" value="MFS"/>
</dbReference>
<evidence type="ECO:0000256" key="7">
    <source>
        <dbReference type="SAM" id="Phobius"/>
    </source>
</evidence>
<feature type="transmembrane region" description="Helical" evidence="7">
    <location>
        <begin position="403"/>
        <end position="422"/>
    </location>
</feature>
<dbReference type="Gene3D" id="1.20.1720.10">
    <property type="entry name" value="Multidrug resistance protein D"/>
    <property type="match status" value="1"/>
</dbReference>
<dbReference type="InterPro" id="IPR005829">
    <property type="entry name" value="Sugar_transporter_CS"/>
</dbReference>
<feature type="transmembrane region" description="Helical" evidence="7">
    <location>
        <begin position="428"/>
        <end position="447"/>
    </location>
</feature>
<feature type="transmembrane region" description="Helical" evidence="7">
    <location>
        <begin position="223"/>
        <end position="245"/>
    </location>
</feature>
<feature type="domain" description="Major facilitator superfamily (MFS) profile" evidence="8">
    <location>
        <begin position="9"/>
        <end position="452"/>
    </location>
</feature>
<feature type="transmembrane region" description="Helical" evidence="7">
    <location>
        <begin position="301"/>
        <end position="323"/>
    </location>
</feature>
<keyword evidence="4 7" id="KW-0812">Transmembrane</keyword>
<dbReference type="PRINTS" id="PR01036">
    <property type="entry name" value="TCRTETB"/>
</dbReference>
<dbReference type="GO" id="GO:0022857">
    <property type="term" value="F:transmembrane transporter activity"/>
    <property type="evidence" value="ECO:0007669"/>
    <property type="project" value="InterPro"/>
</dbReference>
<keyword evidence="10" id="KW-1185">Reference proteome</keyword>
<evidence type="ECO:0000313" key="9">
    <source>
        <dbReference type="EMBL" id="PXX45448.1"/>
    </source>
</evidence>
<dbReference type="Pfam" id="PF07690">
    <property type="entry name" value="MFS_1"/>
    <property type="match status" value="1"/>
</dbReference>
<dbReference type="AlphaFoldDB" id="A0A318JBI0"/>
<dbReference type="OrthoDB" id="9807274at2"/>
<evidence type="ECO:0000256" key="6">
    <source>
        <dbReference type="ARBA" id="ARBA00023136"/>
    </source>
</evidence>
<feature type="transmembrane region" description="Helical" evidence="7">
    <location>
        <begin position="359"/>
        <end position="382"/>
    </location>
</feature>
<dbReference type="InterPro" id="IPR036259">
    <property type="entry name" value="MFS_trans_sf"/>
</dbReference>
<feature type="transmembrane region" description="Helical" evidence="7">
    <location>
        <begin position="12"/>
        <end position="34"/>
    </location>
</feature>